<comment type="caution">
    <text evidence="3">The sequence shown here is derived from an EMBL/GenBank/DDBJ whole genome shotgun (WGS) entry which is preliminary data.</text>
</comment>
<reference evidence="3 4" key="1">
    <citation type="submission" date="2020-08" db="EMBL/GenBank/DDBJ databases">
        <title>Aquariorum lacteus gen. nov., sp. nov., a new member of the family Comamonadaceae, isolated from freshwater aquarium.</title>
        <authorList>
            <person name="Chun S.-J."/>
        </authorList>
    </citation>
    <scope>NUCLEOTIDE SEQUENCE [LARGE SCALE GENOMIC DNA]</scope>
    <source>
        <strain evidence="3 4">SJAQ100</strain>
    </source>
</reference>
<dbReference type="SUPFAM" id="SSF52206">
    <property type="entry name" value="Hypothetical protein MTH538"/>
    <property type="match status" value="1"/>
</dbReference>
<keyword evidence="4" id="KW-1185">Reference proteome</keyword>
<organism evidence="3 4">
    <name type="scientific">Aquariibacter albus</name>
    <dbReference type="NCBI Taxonomy" id="2759899"/>
    <lineage>
        <taxon>Bacteria</taxon>
        <taxon>Pseudomonadati</taxon>
        <taxon>Pseudomonadota</taxon>
        <taxon>Betaproteobacteria</taxon>
        <taxon>Burkholderiales</taxon>
        <taxon>Sphaerotilaceae</taxon>
        <taxon>Aquariibacter</taxon>
    </lineage>
</organism>
<dbReference type="EMBL" id="JACIVI010000001">
    <property type="protein sequence ID" value="MBB1161513.1"/>
    <property type="molecule type" value="Genomic_DNA"/>
</dbReference>
<dbReference type="Pfam" id="PF08937">
    <property type="entry name" value="ThsB_TIR"/>
    <property type="match status" value="1"/>
</dbReference>
<dbReference type="AlphaFoldDB" id="A0A839HI48"/>
<evidence type="ECO:0000259" key="2">
    <source>
        <dbReference type="Pfam" id="PF08937"/>
    </source>
</evidence>
<feature type="domain" description="Thoeris protein ThsB TIR-like" evidence="2">
    <location>
        <begin position="9"/>
        <end position="104"/>
    </location>
</feature>
<feature type="region of interest" description="Disordered" evidence="1">
    <location>
        <begin position="134"/>
        <end position="157"/>
    </location>
</feature>
<accession>A0A839HI48</accession>
<evidence type="ECO:0000313" key="3">
    <source>
        <dbReference type="EMBL" id="MBB1161513.1"/>
    </source>
</evidence>
<dbReference type="Proteomes" id="UP000586093">
    <property type="component" value="Unassembled WGS sequence"/>
</dbReference>
<name>A0A839HI48_9BURK</name>
<gene>
    <name evidence="3" type="ORF">H4F90_05910</name>
</gene>
<dbReference type="InterPro" id="IPR036490">
    <property type="entry name" value="ThsB_TIR-like_sf"/>
</dbReference>
<evidence type="ECO:0000313" key="4">
    <source>
        <dbReference type="Proteomes" id="UP000586093"/>
    </source>
</evidence>
<proteinExistence type="predicted"/>
<feature type="compositionally biased region" description="Basic and acidic residues" evidence="1">
    <location>
        <begin position="134"/>
        <end position="143"/>
    </location>
</feature>
<dbReference type="Gene3D" id="3.40.50.9200">
    <property type="entry name" value="Hypothetical protein MTH538"/>
    <property type="match status" value="1"/>
</dbReference>
<sequence>MSDDSRNIFISHIHEDDHRLQPLKDLLQSAGMNVRDGSINSDKPNAASNESYIKSEILAPRIAWASVFVVLITPETCDSQWVKWEIECAERLGKRIVGVWDHGEAECDIPEALDRHADAVVGWQGDRVKDAIEGRINNHERPDGSPAAPRATKRYSC</sequence>
<dbReference type="InterPro" id="IPR015032">
    <property type="entry name" value="ThsB__TIR-like_domain"/>
</dbReference>
<evidence type="ECO:0000256" key="1">
    <source>
        <dbReference type="SAM" id="MobiDB-lite"/>
    </source>
</evidence>
<dbReference type="RefSeq" id="WP_182662354.1">
    <property type="nucleotide sequence ID" value="NZ_JACIVI010000001.1"/>
</dbReference>
<protein>
    <submittedName>
        <fullName evidence="3">TIR domain-containing protein</fullName>
    </submittedName>
</protein>